<gene>
    <name evidence="1" type="ORF">J2S74_000140</name>
</gene>
<dbReference type="Proteomes" id="UP001230005">
    <property type="component" value="Unassembled WGS sequence"/>
</dbReference>
<protein>
    <submittedName>
        <fullName evidence="1">Uncharacterized protein</fullName>
    </submittedName>
</protein>
<name>A0ABT9ZNG2_9BACI</name>
<organism evidence="1 2">
    <name type="scientific">Evansella vedderi</name>
    <dbReference type="NCBI Taxonomy" id="38282"/>
    <lineage>
        <taxon>Bacteria</taxon>
        <taxon>Bacillati</taxon>
        <taxon>Bacillota</taxon>
        <taxon>Bacilli</taxon>
        <taxon>Bacillales</taxon>
        <taxon>Bacillaceae</taxon>
        <taxon>Evansella</taxon>
    </lineage>
</organism>
<evidence type="ECO:0000313" key="1">
    <source>
        <dbReference type="EMBL" id="MDQ0252768.1"/>
    </source>
</evidence>
<keyword evidence="2" id="KW-1185">Reference proteome</keyword>
<evidence type="ECO:0000313" key="2">
    <source>
        <dbReference type="Proteomes" id="UP001230005"/>
    </source>
</evidence>
<accession>A0ABT9ZNG2</accession>
<reference evidence="1 2" key="1">
    <citation type="submission" date="2023-07" db="EMBL/GenBank/DDBJ databases">
        <title>Genomic Encyclopedia of Type Strains, Phase IV (KMG-IV): sequencing the most valuable type-strain genomes for metagenomic binning, comparative biology and taxonomic classification.</title>
        <authorList>
            <person name="Goeker M."/>
        </authorList>
    </citation>
    <scope>NUCLEOTIDE SEQUENCE [LARGE SCALE GENOMIC DNA]</scope>
    <source>
        <strain evidence="1 2">DSM 9768</strain>
    </source>
</reference>
<sequence>MNYLFETEDENVQVSLSDLHAEKPILLVLLRHTG</sequence>
<proteinExistence type="predicted"/>
<dbReference type="EMBL" id="JAUSUG010000001">
    <property type="protein sequence ID" value="MDQ0252768.1"/>
    <property type="molecule type" value="Genomic_DNA"/>
</dbReference>
<comment type="caution">
    <text evidence="1">The sequence shown here is derived from an EMBL/GenBank/DDBJ whole genome shotgun (WGS) entry which is preliminary data.</text>
</comment>